<dbReference type="InterPro" id="IPR042102">
    <property type="entry name" value="RNA_pol_Rpb1_3_sf"/>
</dbReference>
<feature type="binding site" evidence="13">
    <location>
        <position position="71"/>
    </location>
    <ligand>
        <name>Zn(2+)</name>
        <dbReference type="ChEBI" id="CHEBI:29105"/>
        <label>1</label>
    </ligand>
</feature>
<evidence type="ECO:0000313" key="17">
    <source>
        <dbReference type="Proteomes" id="UP000632195"/>
    </source>
</evidence>
<dbReference type="InterPro" id="IPR000722">
    <property type="entry name" value="RNA_pol_asu"/>
</dbReference>
<dbReference type="SUPFAM" id="SSF64484">
    <property type="entry name" value="beta and beta-prime subunits of DNA dependent RNA-polymerase"/>
    <property type="match status" value="1"/>
</dbReference>
<reference evidence="16" key="1">
    <citation type="journal article" date="2014" name="Int. J. Syst. Evol. Microbiol.">
        <title>Complete genome sequence of Corynebacterium casei LMG S-19264T (=DSM 44701T), isolated from a smear-ripened cheese.</title>
        <authorList>
            <consortium name="US DOE Joint Genome Institute (JGI-PGF)"/>
            <person name="Walter F."/>
            <person name="Albersmeier A."/>
            <person name="Kalinowski J."/>
            <person name="Ruckert C."/>
        </authorList>
    </citation>
    <scope>NUCLEOTIDE SEQUENCE</scope>
    <source>
        <strain evidence="16">JCM 13583</strain>
    </source>
</reference>
<dbReference type="Gene3D" id="6.10.250.2940">
    <property type="match status" value="1"/>
</dbReference>
<evidence type="ECO:0000256" key="1">
    <source>
        <dbReference type="ARBA" id="ARBA00006460"/>
    </source>
</evidence>
<keyword evidence="3 13" id="KW-0963">Cytoplasm</keyword>
<comment type="subunit">
    <text evidence="13">Part of the RNA polymerase complex.</text>
</comment>
<comment type="cofactor">
    <cofactor evidence="13">
        <name>Zn(2+)</name>
        <dbReference type="ChEBI" id="CHEBI:29105"/>
    </cofactor>
    <text evidence="13">Binds at least 2 Zn(2+) per subunit.</text>
</comment>
<evidence type="ECO:0000256" key="2">
    <source>
        <dbReference type="ARBA" id="ARBA00022478"/>
    </source>
</evidence>
<dbReference type="GO" id="GO:0000428">
    <property type="term" value="C:DNA-directed RNA polymerase complex"/>
    <property type="evidence" value="ECO:0007669"/>
    <property type="project" value="UniProtKB-KW"/>
</dbReference>
<feature type="domain" description="RNA polymerase N-terminal" evidence="15">
    <location>
        <begin position="208"/>
        <end position="519"/>
    </location>
</feature>
<evidence type="ECO:0000256" key="14">
    <source>
        <dbReference type="RuleBase" id="RU004279"/>
    </source>
</evidence>
<feature type="binding site" evidence="13">
    <location>
        <position position="465"/>
    </location>
    <ligand>
        <name>Mg(2+)</name>
        <dbReference type="ChEBI" id="CHEBI:18420"/>
    </ligand>
</feature>
<dbReference type="Gene3D" id="6.20.50.80">
    <property type="match status" value="1"/>
</dbReference>
<comment type="caution">
    <text evidence="16">The sequence shown here is derived from an EMBL/GenBank/DDBJ whole genome shotgun (WGS) entry which is preliminary data.</text>
</comment>
<comment type="similarity">
    <text evidence="1 13 14">Belongs to the RNA polymerase beta' chain family.</text>
</comment>
<keyword evidence="2 13" id="KW-0240">DNA-directed RNA polymerase</keyword>
<keyword evidence="10 13" id="KW-0804">Transcription</keyword>
<keyword evidence="9 13" id="KW-0238">DNA-binding</keyword>
<reference evidence="16" key="2">
    <citation type="submission" date="2022-09" db="EMBL/GenBank/DDBJ databases">
        <authorList>
            <person name="Sun Q."/>
            <person name="Ohkuma M."/>
        </authorList>
    </citation>
    <scope>NUCLEOTIDE SEQUENCE</scope>
    <source>
        <strain evidence="16">JCM 13583</strain>
    </source>
</reference>
<accession>A0AA37BR72</accession>
<keyword evidence="8 13" id="KW-0460">Magnesium</keyword>
<comment type="catalytic activity">
    <reaction evidence="11 13 14">
        <text>RNA(n) + a ribonucleoside 5'-triphosphate = RNA(n+1) + diphosphate</text>
        <dbReference type="Rhea" id="RHEA:21248"/>
        <dbReference type="Rhea" id="RHEA-COMP:14527"/>
        <dbReference type="Rhea" id="RHEA-COMP:17342"/>
        <dbReference type="ChEBI" id="CHEBI:33019"/>
        <dbReference type="ChEBI" id="CHEBI:61557"/>
        <dbReference type="ChEBI" id="CHEBI:140395"/>
        <dbReference type="EC" id="2.7.7.6"/>
    </reaction>
</comment>
<feature type="binding site" evidence="13">
    <location>
        <position position="74"/>
    </location>
    <ligand>
        <name>Zn(2+)</name>
        <dbReference type="ChEBI" id="CHEBI:29105"/>
        <label>1</label>
    </ligand>
</feature>
<dbReference type="InterPro" id="IPR045867">
    <property type="entry name" value="DNA-dir_RpoC_beta_prime"/>
</dbReference>
<dbReference type="EC" id="2.7.7.6" evidence="13"/>
<dbReference type="Pfam" id="PF00623">
    <property type="entry name" value="RNA_pol_Rpb1_2"/>
    <property type="match status" value="1"/>
</dbReference>
<comment type="subcellular location">
    <subcellularLocation>
        <location evidence="13">Cytoplasm</location>
    </subcellularLocation>
</comment>
<dbReference type="FunFam" id="2.40.40.20:FF:000019">
    <property type="entry name" value="DNA-directed RNA polymerase II subunit RPB1"/>
    <property type="match status" value="1"/>
</dbReference>
<dbReference type="Gene3D" id="3.30.1490.180">
    <property type="entry name" value="RNA polymerase ii"/>
    <property type="match status" value="1"/>
</dbReference>
<dbReference type="EMBL" id="BMNY01000001">
    <property type="protein sequence ID" value="GGM72214.1"/>
    <property type="molecule type" value="Genomic_DNA"/>
</dbReference>
<dbReference type="Pfam" id="PF04997">
    <property type="entry name" value="RNA_pol_Rpb1_1"/>
    <property type="match status" value="1"/>
</dbReference>
<comment type="function">
    <text evidence="12 13">DNA-dependent RNA polymerase (RNAP) catalyzes the transcription of DNA into RNA using the four ribonucleoside triphosphates as substrates. Forms the clamp head domain.</text>
</comment>
<dbReference type="PANTHER" id="PTHR19376">
    <property type="entry name" value="DNA-DIRECTED RNA POLYMERASE"/>
    <property type="match status" value="1"/>
</dbReference>
<dbReference type="GO" id="GO:0000287">
    <property type="term" value="F:magnesium ion binding"/>
    <property type="evidence" value="ECO:0007669"/>
    <property type="project" value="UniProtKB-UniRule"/>
</dbReference>
<feature type="binding site" evidence="13">
    <location>
        <position position="151"/>
    </location>
    <ligand>
        <name>Zn(2+)</name>
        <dbReference type="ChEBI" id="CHEBI:29105"/>
        <label>2</label>
    </ligand>
</feature>
<dbReference type="InterPro" id="IPR007066">
    <property type="entry name" value="RNA_pol_Rpb1_3"/>
</dbReference>
<feature type="binding site" evidence="13">
    <location>
        <position position="104"/>
    </location>
    <ligand>
        <name>Zn(2+)</name>
        <dbReference type="ChEBI" id="CHEBI:29105"/>
        <label>2</label>
    </ligand>
</feature>
<dbReference type="InterPro" id="IPR007080">
    <property type="entry name" value="RNA_pol_Rpb1_1"/>
</dbReference>
<keyword evidence="5 13" id="KW-0548">Nucleotidyltransferase</keyword>
<keyword evidence="6 13" id="KW-0479">Metal-binding</keyword>
<evidence type="ECO:0000256" key="12">
    <source>
        <dbReference type="ARBA" id="ARBA00053389"/>
    </source>
</evidence>
<evidence type="ECO:0000313" key="16">
    <source>
        <dbReference type="EMBL" id="GGM72214.1"/>
    </source>
</evidence>
<keyword evidence="4 13" id="KW-0808">Transferase</keyword>
<keyword evidence="17" id="KW-1185">Reference proteome</keyword>
<feature type="binding site" evidence="13">
    <location>
        <position position="154"/>
    </location>
    <ligand>
        <name>Zn(2+)</name>
        <dbReference type="ChEBI" id="CHEBI:29105"/>
        <label>2</label>
    </ligand>
</feature>
<organism evidence="16 17">
    <name type="scientific">Thermogymnomonas acidicola</name>
    <dbReference type="NCBI Taxonomy" id="399579"/>
    <lineage>
        <taxon>Archaea</taxon>
        <taxon>Methanobacteriati</taxon>
        <taxon>Thermoplasmatota</taxon>
        <taxon>Thermoplasmata</taxon>
        <taxon>Thermoplasmatales</taxon>
        <taxon>Thermogymnomonas</taxon>
    </lineage>
</organism>
<dbReference type="Pfam" id="PF04998">
    <property type="entry name" value="RNA_pol_Rpb1_5"/>
    <property type="match status" value="1"/>
</dbReference>
<evidence type="ECO:0000256" key="8">
    <source>
        <dbReference type="ARBA" id="ARBA00022842"/>
    </source>
</evidence>
<dbReference type="Gene3D" id="1.10.132.30">
    <property type="match status" value="1"/>
</dbReference>
<feature type="binding site" evidence="13">
    <location>
        <position position="61"/>
    </location>
    <ligand>
        <name>Zn(2+)</name>
        <dbReference type="ChEBI" id="CHEBI:29105"/>
        <label>1</label>
    </ligand>
</feature>
<evidence type="ECO:0000256" key="4">
    <source>
        <dbReference type="ARBA" id="ARBA00022679"/>
    </source>
</evidence>
<dbReference type="GO" id="GO:0008270">
    <property type="term" value="F:zinc ion binding"/>
    <property type="evidence" value="ECO:0007669"/>
    <property type="project" value="UniProtKB-UniRule"/>
</dbReference>
<feature type="binding site" evidence="13">
    <location>
        <position position="467"/>
    </location>
    <ligand>
        <name>Mg(2+)</name>
        <dbReference type="ChEBI" id="CHEBI:18420"/>
    </ligand>
</feature>
<dbReference type="Pfam" id="PF05000">
    <property type="entry name" value="RNA_pol_Rpb1_4"/>
    <property type="match status" value="1"/>
</dbReference>
<dbReference type="PANTHER" id="PTHR19376:SF32">
    <property type="entry name" value="DNA-DIRECTED RNA POLYMERASE III SUBUNIT RPC1"/>
    <property type="match status" value="1"/>
</dbReference>
<dbReference type="InterPro" id="IPR007081">
    <property type="entry name" value="RNA_pol_Rpb1_5"/>
</dbReference>
<protein>
    <recommendedName>
        <fullName evidence="13">DNA-directed RNA polymerase subunit Rpo1N</fullName>
        <ecNumber evidence="13">2.7.7.6</ecNumber>
    </recommendedName>
    <alternativeName>
        <fullName evidence="13">DNA-directed RNA polymerase subunit A'</fullName>
    </alternativeName>
</protein>
<dbReference type="Pfam" id="PF04983">
    <property type="entry name" value="RNA_pol_Rpb1_3"/>
    <property type="match status" value="1"/>
</dbReference>
<evidence type="ECO:0000256" key="5">
    <source>
        <dbReference type="ARBA" id="ARBA00022695"/>
    </source>
</evidence>
<feature type="binding site" evidence="13">
    <location>
        <position position="101"/>
    </location>
    <ligand>
        <name>Zn(2+)</name>
        <dbReference type="ChEBI" id="CHEBI:29105"/>
        <label>2</label>
    </ligand>
</feature>
<name>A0AA37BR72_9ARCH</name>
<dbReference type="SMART" id="SM00663">
    <property type="entry name" value="RPOLA_N"/>
    <property type="match status" value="1"/>
</dbReference>
<evidence type="ECO:0000256" key="6">
    <source>
        <dbReference type="ARBA" id="ARBA00022723"/>
    </source>
</evidence>
<dbReference type="GO" id="GO:0003677">
    <property type="term" value="F:DNA binding"/>
    <property type="evidence" value="ECO:0007669"/>
    <property type="project" value="UniProtKB-UniRule"/>
</dbReference>
<evidence type="ECO:0000256" key="7">
    <source>
        <dbReference type="ARBA" id="ARBA00022833"/>
    </source>
</evidence>
<dbReference type="AlphaFoldDB" id="A0AA37BR72"/>
<evidence type="ECO:0000259" key="15">
    <source>
        <dbReference type="SMART" id="SM00663"/>
    </source>
</evidence>
<comment type="cofactor">
    <cofactor evidence="13">
        <name>Mg(2+)</name>
        <dbReference type="ChEBI" id="CHEBI:18420"/>
    </cofactor>
</comment>
<dbReference type="Gene3D" id="2.40.40.20">
    <property type="match status" value="1"/>
</dbReference>
<sequence length="888" mass="100226">MMSGISKRINKIQFALLSPEEIRKMSQVKVITADTYDDDGYPIERGLMDLHMGVIEPGLKCATCYGRVDECPGHFGHIELAMPVIHVGFVKEIKTILESTCKVCGRIKLTDDEIKIYREEMSNLNFAQGDPEVIAIKSKKITDLASSRMVCPHCGAQQSKLILDKPTTFREEKVGIKVTPKEIRERLERVPDEDLIFFGLNPEVARPEWMVLTVLPVPPINVRPSITLETGERSEDDLTHKLVDIIRISQRLRESRDNGSPQLIIEDLWDLLQFHVTTYFDNQTAGIPPARHRSGRPLKTLVQRLKGKEGRFRSNLSGKRVNFSARTVISPEPFLSINEVGVPERAARELTVPLVVNAFNIDYVRELVKRGPEPVDEQGRYVTGVNYIIRPDGRRIKITAQNAEENSKRIDIGWVVERQLTEGDIVLFNRQPSLHRMSMMGHTVRILPGHTFRFNLPVCTPYNADFDGDEMNLHIIQKEEARAEARIIMKVQEQIMSPRFGGPIIGGIHDHITALFLLTHGNPRFTAEETMHMLSYVDVPGMPQAEIVDGKKYYRGRDIFSLILPKDLNLRFTSKLCSSARERCEYEDDPADKEVVIENGRMVHGTIDEAAIGPFSGIIIDKMFRKYGPEETAKFIDRMTRLAVGFISLRGFTTGISDYDIPESAVARIDEISQEAIERIDRLIDTYRQGQLQPMPGRSVEETLELEILSETGKVRDESGKIASQYLGLSNPSVIMARSGARAKMLNISEVAGMVGQQSVRGGRLNRGYYGRTLPHFRIGDMGAMAHGFVKSSYKQGLNPLEYFMHSIGGREGLVDTAVRTSRSGYMQRRLINAFEDLKVDEARRVQDTVGAMIQFRYGEDGVDPTRSDRGSTLDLDYIIYDEVEAGQ</sequence>
<dbReference type="InterPro" id="IPR007083">
    <property type="entry name" value="RNA_pol_Rpb1_4"/>
</dbReference>
<dbReference type="InterPro" id="IPR044893">
    <property type="entry name" value="RNA_pol_Rpb1_clamp_domain"/>
</dbReference>
<dbReference type="GO" id="GO:0005737">
    <property type="term" value="C:cytoplasm"/>
    <property type="evidence" value="ECO:0007669"/>
    <property type="project" value="UniProtKB-SubCell"/>
</dbReference>
<keyword evidence="7 13" id="KW-0862">Zinc</keyword>
<gene>
    <name evidence="13" type="primary">rpo1N</name>
    <name evidence="13" type="synonym">rpoA1</name>
    <name evidence="16" type="ORF">GCM10007108_08050</name>
</gene>
<dbReference type="Gene3D" id="1.10.274.100">
    <property type="entry name" value="RNA polymerase Rpb1, domain 3"/>
    <property type="match status" value="1"/>
</dbReference>
<dbReference type="NCBIfam" id="TIGR02390">
    <property type="entry name" value="RNA_pol_rpoA1"/>
    <property type="match status" value="1"/>
</dbReference>
<evidence type="ECO:0000256" key="13">
    <source>
        <dbReference type="HAMAP-Rule" id="MF_00863"/>
    </source>
</evidence>
<dbReference type="NCBIfam" id="NF006336">
    <property type="entry name" value="PRK08566.1"/>
    <property type="match status" value="1"/>
</dbReference>
<dbReference type="Gene3D" id="4.10.860.120">
    <property type="entry name" value="RNA polymerase II, clamp domain"/>
    <property type="match status" value="2"/>
</dbReference>
<dbReference type="Proteomes" id="UP000632195">
    <property type="component" value="Unassembled WGS sequence"/>
</dbReference>
<dbReference type="InterPro" id="IPR012758">
    <property type="entry name" value="RPO1N"/>
</dbReference>
<proteinExistence type="inferred from homology"/>
<dbReference type="InterPro" id="IPR038120">
    <property type="entry name" value="Rpb1_funnel_sf"/>
</dbReference>
<evidence type="ECO:0000256" key="10">
    <source>
        <dbReference type="ARBA" id="ARBA00023163"/>
    </source>
</evidence>
<feature type="binding site" evidence="13">
    <location>
        <position position="64"/>
    </location>
    <ligand>
        <name>Zn(2+)</name>
        <dbReference type="ChEBI" id="CHEBI:29105"/>
        <label>1</label>
    </ligand>
</feature>
<feature type="binding site" evidence="13">
    <location>
        <position position="469"/>
    </location>
    <ligand>
        <name>Mg(2+)</name>
        <dbReference type="ChEBI" id="CHEBI:18420"/>
    </ligand>
</feature>
<dbReference type="GO" id="GO:0003899">
    <property type="term" value="F:DNA-directed RNA polymerase activity"/>
    <property type="evidence" value="ECO:0007669"/>
    <property type="project" value="UniProtKB-UniRule"/>
</dbReference>
<evidence type="ECO:0000256" key="3">
    <source>
        <dbReference type="ARBA" id="ARBA00022490"/>
    </source>
</evidence>
<evidence type="ECO:0000256" key="11">
    <source>
        <dbReference type="ARBA" id="ARBA00048552"/>
    </source>
</evidence>
<dbReference type="CDD" id="cd02582">
    <property type="entry name" value="RNAP_archeal_A"/>
    <property type="match status" value="1"/>
</dbReference>
<dbReference type="HAMAP" id="MF_00863">
    <property type="entry name" value="RNApol_arch_Rpo1N"/>
    <property type="match status" value="1"/>
</dbReference>
<dbReference type="InterPro" id="IPR006592">
    <property type="entry name" value="RNA_pol_N"/>
</dbReference>
<comment type="function">
    <text evidence="14">DNA-dependent RNA polymerase catalyzes the transcription of DNA into RNA using the four ribonucleoside triphosphates as substrates.</text>
</comment>
<dbReference type="GO" id="GO:0006351">
    <property type="term" value="P:DNA-templated transcription"/>
    <property type="evidence" value="ECO:0007669"/>
    <property type="project" value="UniProtKB-UniRule"/>
</dbReference>
<evidence type="ECO:0000256" key="9">
    <source>
        <dbReference type="ARBA" id="ARBA00023125"/>
    </source>
</evidence>